<dbReference type="InterPro" id="IPR051401">
    <property type="entry name" value="GtrA_CellWall_Glycosyl"/>
</dbReference>
<organism evidence="8 9">
    <name type="scientific">Arenimonas terrae</name>
    <dbReference type="NCBI Taxonomy" id="2546226"/>
    <lineage>
        <taxon>Bacteria</taxon>
        <taxon>Pseudomonadati</taxon>
        <taxon>Pseudomonadota</taxon>
        <taxon>Gammaproteobacteria</taxon>
        <taxon>Lysobacterales</taxon>
        <taxon>Lysobacteraceae</taxon>
        <taxon>Arenimonas</taxon>
    </lineage>
</organism>
<reference evidence="8 9" key="1">
    <citation type="submission" date="2019-03" db="EMBL/GenBank/DDBJ databases">
        <title>Arenimonas daejeonensis sp. nov., isolated from compost.</title>
        <authorList>
            <person name="Jeon C.O."/>
        </authorList>
    </citation>
    <scope>NUCLEOTIDE SEQUENCE [LARGE SCALE GENOMIC DNA]</scope>
    <source>
        <strain evidence="8 9">R29</strain>
    </source>
</reference>
<accession>A0A5C4RP75</accession>
<gene>
    <name evidence="8" type="ORF">E1B00_14610</name>
</gene>
<dbReference type="Pfam" id="PF04138">
    <property type="entry name" value="GtrA_DPMS_TM"/>
    <property type="match status" value="1"/>
</dbReference>
<dbReference type="GO" id="GO:0000271">
    <property type="term" value="P:polysaccharide biosynthetic process"/>
    <property type="evidence" value="ECO:0007669"/>
    <property type="project" value="InterPro"/>
</dbReference>
<keyword evidence="9" id="KW-1185">Reference proteome</keyword>
<dbReference type="PANTHER" id="PTHR38459">
    <property type="entry name" value="PROPHAGE BACTOPRENOL-LINKED GLUCOSE TRANSLOCASE HOMOLOG"/>
    <property type="match status" value="1"/>
</dbReference>
<dbReference type="RefSeq" id="WP_139450111.1">
    <property type="nucleotide sequence ID" value="NZ_SMDR01000004.1"/>
</dbReference>
<name>A0A5C4RP75_9GAMM</name>
<sequence length="132" mass="14379">MSATRSALPRQALVFLAFGLVQLALDTAIYVGLTAAGLPVATGNVAGRIAGACLGFWLNGRYTFAEGGKTRLQRRHLLRFILAWCALTVMSTYLLASIVTGTSLQISWFAKPLVEAVMAAIGFVVWRQWVYR</sequence>
<protein>
    <submittedName>
        <fullName evidence="8">GtrA family protein</fullName>
    </submittedName>
</protein>
<proteinExistence type="inferred from homology"/>
<dbReference type="GO" id="GO:0005886">
    <property type="term" value="C:plasma membrane"/>
    <property type="evidence" value="ECO:0007669"/>
    <property type="project" value="TreeGrafter"/>
</dbReference>
<feature type="transmembrane region" description="Helical" evidence="6">
    <location>
        <begin position="108"/>
        <end position="126"/>
    </location>
</feature>
<dbReference type="InterPro" id="IPR007267">
    <property type="entry name" value="GtrA_DPMS_TM"/>
</dbReference>
<feature type="domain" description="GtrA/DPMS transmembrane" evidence="7">
    <location>
        <begin position="15"/>
        <end position="130"/>
    </location>
</feature>
<feature type="transmembrane region" description="Helical" evidence="6">
    <location>
        <begin position="12"/>
        <end position="33"/>
    </location>
</feature>
<feature type="transmembrane region" description="Helical" evidence="6">
    <location>
        <begin position="76"/>
        <end position="96"/>
    </location>
</feature>
<evidence type="ECO:0000256" key="2">
    <source>
        <dbReference type="ARBA" id="ARBA00009399"/>
    </source>
</evidence>
<evidence type="ECO:0000313" key="9">
    <source>
        <dbReference type="Proteomes" id="UP000305760"/>
    </source>
</evidence>
<evidence type="ECO:0000256" key="6">
    <source>
        <dbReference type="SAM" id="Phobius"/>
    </source>
</evidence>
<dbReference type="EMBL" id="SMDR01000004">
    <property type="protein sequence ID" value="TNJ32940.1"/>
    <property type="molecule type" value="Genomic_DNA"/>
</dbReference>
<feature type="transmembrane region" description="Helical" evidence="6">
    <location>
        <begin position="45"/>
        <end position="64"/>
    </location>
</feature>
<evidence type="ECO:0000256" key="5">
    <source>
        <dbReference type="ARBA" id="ARBA00023136"/>
    </source>
</evidence>
<dbReference type="OrthoDB" id="5966606at2"/>
<comment type="subcellular location">
    <subcellularLocation>
        <location evidence="1">Membrane</location>
        <topology evidence="1">Multi-pass membrane protein</topology>
    </subcellularLocation>
</comment>
<dbReference type="AlphaFoldDB" id="A0A5C4RP75"/>
<dbReference type="PANTHER" id="PTHR38459:SF1">
    <property type="entry name" value="PROPHAGE BACTOPRENOL-LINKED GLUCOSE TRANSLOCASE HOMOLOG"/>
    <property type="match status" value="1"/>
</dbReference>
<comment type="similarity">
    <text evidence="2">Belongs to the GtrA family.</text>
</comment>
<comment type="caution">
    <text evidence="8">The sequence shown here is derived from an EMBL/GenBank/DDBJ whole genome shotgun (WGS) entry which is preliminary data.</text>
</comment>
<evidence type="ECO:0000313" key="8">
    <source>
        <dbReference type="EMBL" id="TNJ32940.1"/>
    </source>
</evidence>
<keyword evidence="3 6" id="KW-0812">Transmembrane</keyword>
<keyword evidence="5 6" id="KW-0472">Membrane</keyword>
<evidence type="ECO:0000259" key="7">
    <source>
        <dbReference type="Pfam" id="PF04138"/>
    </source>
</evidence>
<evidence type="ECO:0000256" key="1">
    <source>
        <dbReference type="ARBA" id="ARBA00004141"/>
    </source>
</evidence>
<evidence type="ECO:0000256" key="4">
    <source>
        <dbReference type="ARBA" id="ARBA00022989"/>
    </source>
</evidence>
<keyword evidence="4 6" id="KW-1133">Transmembrane helix</keyword>
<evidence type="ECO:0000256" key="3">
    <source>
        <dbReference type="ARBA" id="ARBA00022692"/>
    </source>
</evidence>
<dbReference type="Proteomes" id="UP000305760">
    <property type="component" value="Unassembled WGS sequence"/>
</dbReference>